<sequence>MTAPLAAGSPVPPHIAPHLVFDFDIYADPRIGEDVQGSYATALADAPDIFWTRLNGGHWIVKSFDAISQVVLDFEHFSVREMQIPRVENPPFFIPLSLDPPENLPYRKAMMPMFGPNAIKALEPRIREWAAELVEAVAAKGACDFQADVSKIFPVSVFMELMGMDLSRLQDFRHLAENFFSAQNDEAELGRLSALILGELKALIAAKKAAPDDKLMSHFIQVDVGDRTMSDDEILAMSFVLFLGGMDTVTNVTGFAFQQLAQMPDVQARLAADRSLIPAFTDEAIRLYGVVNTPRLVVKDRDIGEAKFREGEMLLNILCLGSRDPAKFASPNAFDLDRKKTAHLTFSSGPHLCIGHVLGRAELRILTEEWVKRIPAFRATPGERHAFRIGTVMALESLPIEWNPA</sequence>
<dbReference type="AlphaFoldDB" id="A0A246JJS5"/>
<dbReference type="InterPro" id="IPR017972">
    <property type="entry name" value="Cyt_P450_CS"/>
</dbReference>
<dbReference type="PANTHER" id="PTHR46696:SF6">
    <property type="entry name" value="P450, PUTATIVE (EUROFUNG)-RELATED"/>
    <property type="match status" value="1"/>
</dbReference>
<dbReference type="PROSITE" id="PS00086">
    <property type="entry name" value="CYTOCHROME_P450"/>
    <property type="match status" value="1"/>
</dbReference>
<dbReference type="PRINTS" id="PR00359">
    <property type="entry name" value="BP450"/>
</dbReference>
<reference evidence="3 4" key="1">
    <citation type="journal article" date="2002" name="Int. J. Syst. Evol. Microbiol.">
        <title>Sphingopyxis witflariensis sp. nov., isolated from activated sludge.</title>
        <authorList>
            <person name="Kampfer P."/>
            <person name="Witzenberger R."/>
            <person name="Denner E.B."/>
            <person name="Busse H.J."/>
            <person name="Neef A."/>
        </authorList>
    </citation>
    <scope>NUCLEOTIDE SEQUENCE [LARGE SCALE GENOMIC DNA]</scope>
    <source>
        <strain evidence="3 4">DSM 14551</strain>
    </source>
</reference>
<comment type="caution">
    <text evidence="3">The sequence shown here is derived from an EMBL/GenBank/DDBJ whole genome shotgun (WGS) entry which is preliminary data.</text>
</comment>
<dbReference type="Pfam" id="PF00067">
    <property type="entry name" value="p450"/>
    <property type="match status" value="1"/>
</dbReference>
<keyword evidence="2" id="KW-0503">Monooxygenase</keyword>
<dbReference type="EMBL" id="NISJ01000011">
    <property type="protein sequence ID" value="OWQ92842.1"/>
    <property type="molecule type" value="Genomic_DNA"/>
</dbReference>
<evidence type="ECO:0000313" key="4">
    <source>
        <dbReference type="Proteomes" id="UP000197097"/>
    </source>
</evidence>
<dbReference type="InterPro" id="IPR002397">
    <property type="entry name" value="Cyt_P450_B"/>
</dbReference>
<dbReference type="GO" id="GO:0005506">
    <property type="term" value="F:iron ion binding"/>
    <property type="evidence" value="ECO:0007669"/>
    <property type="project" value="InterPro"/>
</dbReference>
<dbReference type="InterPro" id="IPR036396">
    <property type="entry name" value="Cyt_P450_sf"/>
</dbReference>
<evidence type="ECO:0000256" key="1">
    <source>
        <dbReference type="ARBA" id="ARBA00010617"/>
    </source>
</evidence>
<protein>
    <submittedName>
        <fullName evidence="3">Cytochrome</fullName>
    </submittedName>
</protein>
<dbReference type="GO" id="GO:0004497">
    <property type="term" value="F:monooxygenase activity"/>
    <property type="evidence" value="ECO:0007669"/>
    <property type="project" value="UniProtKB-KW"/>
</dbReference>
<dbReference type="SUPFAM" id="SSF48264">
    <property type="entry name" value="Cytochrome P450"/>
    <property type="match status" value="1"/>
</dbReference>
<keyword evidence="2" id="KW-0349">Heme</keyword>
<dbReference type="PRINTS" id="PR00385">
    <property type="entry name" value="P450"/>
</dbReference>
<comment type="similarity">
    <text evidence="1 2">Belongs to the cytochrome P450 family.</text>
</comment>
<keyword evidence="2" id="KW-0408">Iron</keyword>
<gene>
    <name evidence="3" type="ORF">CDQ91_16960</name>
</gene>
<keyword evidence="2" id="KW-0479">Metal-binding</keyword>
<dbReference type="GO" id="GO:0020037">
    <property type="term" value="F:heme binding"/>
    <property type="evidence" value="ECO:0007669"/>
    <property type="project" value="InterPro"/>
</dbReference>
<dbReference type="Proteomes" id="UP000197097">
    <property type="component" value="Unassembled WGS sequence"/>
</dbReference>
<proteinExistence type="inferred from homology"/>
<dbReference type="InterPro" id="IPR001128">
    <property type="entry name" value="Cyt_P450"/>
</dbReference>
<organism evidence="3 4">
    <name type="scientific">Sphingopyxis witflariensis</name>
    <dbReference type="NCBI Taxonomy" id="173675"/>
    <lineage>
        <taxon>Bacteria</taxon>
        <taxon>Pseudomonadati</taxon>
        <taxon>Pseudomonadota</taxon>
        <taxon>Alphaproteobacteria</taxon>
        <taxon>Sphingomonadales</taxon>
        <taxon>Sphingomonadaceae</taxon>
        <taxon>Sphingopyxis</taxon>
    </lineage>
</organism>
<dbReference type="GO" id="GO:0016705">
    <property type="term" value="F:oxidoreductase activity, acting on paired donors, with incorporation or reduction of molecular oxygen"/>
    <property type="evidence" value="ECO:0007669"/>
    <property type="project" value="InterPro"/>
</dbReference>
<dbReference type="OrthoDB" id="5522954at2"/>
<keyword evidence="4" id="KW-1185">Reference proteome</keyword>
<name>A0A246JJS5_9SPHN</name>
<accession>A0A246JJS5</accession>
<dbReference type="RefSeq" id="WP_088473894.1">
    <property type="nucleotide sequence ID" value="NZ_NISJ01000011.1"/>
</dbReference>
<keyword evidence="2" id="KW-0560">Oxidoreductase</keyword>
<evidence type="ECO:0000256" key="2">
    <source>
        <dbReference type="RuleBase" id="RU000461"/>
    </source>
</evidence>
<evidence type="ECO:0000313" key="3">
    <source>
        <dbReference type="EMBL" id="OWQ92842.1"/>
    </source>
</evidence>
<dbReference type="PANTHER" id="PTHR46696">
    <property type="entry name" value="P450, PUTATIVE (EUROFUNG)-RELATED"/>
    <property type="match status" value="1"/>
</dbReference>
<dbReference type="Gene3D" id="1.10.630.10">
    <property type="entry name" value="Cytochrome P450"/>
    <property type="match status" value="1"/>
</dbReference>